<dbReference type="EnsemblMetazoa" id="SSS_1874s_mrna">
    <property type="protein sequence ID" value="KAF7493524.1"/>
    <property type="gene ID" value="SSS_1874"/>
</dbReference>
<dbReference type="PANTHER" id="PTHR12358:SF111">
    <property type="entry name" value="CERAMIDE KINASE, ISOFORM A"/>
    <property type="match status" value="1"/>
</dbReference>
<feature type="domain" description="DAGKc" evidence="2">
    <location>
        <begin position="323"/>
        <end position="475"/>
    </location>
</feature>
<keyword evidence="3" id="KW-0418">Kinase</keyword>
<dbReference type="GO" id="GO:0006672">
    <property type="term" value="P:ceramide metabolic process"/>
    <property type="evidence" value="ECO:0007669"/>
    <property type="project" value="TreeGrafter"/>
</dbReference>
<accession>A0A834R9J7</accession>
<dbReference type="AlphaFoldDB" id="A0A834R9J7"/>
<reference evidence="4" key="3">
    <citation type="submission" date="2022-06" db="UniProtKB">
        <authorList>
            <consortium name="EnsemblMetazoa"/>
        </authorList>
    </citation>
    <scope>IDENTIFICATION</scope>
</reference>
<gene>
    <name evidence="3" type="ORF">SSS_1874</name>
</gene>
<keyword evidence="3" id="KW-0808">Transferase</keyword>
<dbReference type="EMBL" id="WVUK01000055">
    <property type="protein sequence ID" value="KAF7493524.1"/>
    <property type="molecule type" value="Genomic_DNA"/>
</dbReference>
<proteinExistence type="predicted"/>
<dbReference type="InterPro" id="IPR016064">
    <property type="entry name" value="NAD/diacylglycerol_kinase_sf"/>
</dbReference>
<dbReference type="GO" id="GO:0016020">
    <property type="term" value="C:membrane"/>
    <property type="evidence" value="ECO:0007669"/>
    <property type="project" value="GOC"/>
</dbReference>
<keyword evidence="5" id="KW-1185">Reference proteome</keyword>
<dbReference type="InterPro" id="IPR045363">
    <property type="entry name" value="CERK_C"/>
</dbReference>
<evidence type="ECO:0000313" key="3">
    <source>
        <dbReference type="EMBL" id="KAF7493524.1"/>
    </source>
</evidence>
<evidence type="ECO:0000256" key="1">
    <source>
        <dbReference type="SAM" id="MobiDB-lite"/>
    </source>
</evidence>
<sequence>MRMFPLGRRKTFQPSTIDLETRRSVTFSSFSSSPTSTSLRSSTIFHDRYRSVMNDDCEKKDDEKKKEKEEREDRYRIETITKVNDDLDANDKIDHSYYHQSDRIDRSKQVHLKSFQNDMMASKPDPQSNNQDEDENLEQTRQNIKNVSRNGLHTNNNNNNNAFFSLKVNNKLCLVMLNDDFLTFEPEIIGVSKQSNQSNERNTILVSDIVAIYLCQCHKDNYSFYENVPLCYCCCCQCRDSAAIKTGTNQSFQFDNDSPKRIRIYYSRLKSKTNIQQLDLITLSSGTDQFGSGIDQNRNQNGNDHLLLECIANKIQQTIEYLQRPKRLLIFINPIGGSKKASKIFEKKVQPLLRLARIEFTVLTTERPNQAKEIILDENNRIDQYDAMICAGGDGMFNEILNGIIIRTQRQHGIDYGLIDSPLRKPSMKLGIIAAGSTDSIVYATMGNCDPTNSVLTIILNRTMNIDIGAVHHRDEDHLICYTASFIGYGFFGDTVQRSERFRWLGPKRYNLAGLRTFLKHRLYSGEIKLCIEPKDGQPQHYNPCGINCAVCRQAGQQCRETLNEDDSPACILIRGRFVAINVAMVSGRCRMSKLGMSPMAHIGNGCVDLILISKCSRFQYLQYLLSIAFHRKNPFEFDFIDSFRVREFEFNPIVEPHVHRLNYALERETDLCFFDNYFNDSNKNQNSNDENDDDGRSLRRFLGTSTRTKTRKERRKGFCMSTSVWNCDGEIIEQSSIHVKIHCQMIEIFGQGCDIETITDRNLRKEYDPNKMPNNFERRFSTKTSMIS</sequence>
<evidence type="ECO:0000259" key="2">
    <source>
        <dbReference type="PROSITE" id="PS50146"/>
    </source>
</evidence>
<organism evidence="3">
    <name type="scientific">Sarcoptes scabiei</name>
    <name type="common">Itch mite</name>
    <name type="synonym">Acarus scabiei</name>
    <dbReference type="NCBI Taxonomy" id="52283"/>
    <lineage>
        <taxon>Eukaryota</taxon>
        <taxon>Metazoa</taxon>
        <taxon>Ecdysozoa</taxon>
        <taxon>Arthropoda</taxon>
        <taxon>Chelicerata</taxon>
        <taxon>Arachnida</taxon>
        <taxon>Acari</taxon>
        <taxon>Acariformes</taxon>
        <taxon>Sarcoptiformes</taxon>
        <taxon>Astigmata</taxon>
        <taxon>Psoroptidia</taxon>
        <taxon>Sarcoptoidea</taxon>
        <taxon>Sarcoptidae</taxon>
        <taxon>Sarcoptinae</taxon>
        <taxon>Sarcoptes</taxon>
    </lineage>
</organism>
<dbReference type="OMA" id="PACISIR"/>
<evidence type="ECO:0000313" key="5">
    <source>
        <dbReference type="Proteomes" id="UP000070412"/>
    </source>
</evidence>
<dbReference type="InterPro" id="IPR001206">
    <property type="entry name" value="Diacylglycerol_kinase_cat_dom"/>
</dbReference>
<feature type="region of interest" description="Disordered" evidence="1">
    <location>
        <begin position="685"/>
        <end position="708"/>
    </location>
</feature>
<name>A0A834R9J7_SARSC</name>
<dbReference type="InterPro" id="IPR050187">
    <property type="entry name" value="Lipid_Phosphate_FormReg"/>
</dbReference>
<dbReference type="PROSITE" id="PS50146">
    <property type="entry name" value="DAGK"/>
    <property type="match status" value="1"/>
</dbReference>
<dbReference type="SUPFAM" id="SSF111331">
    <property type="entry name" value="NAD kinase/diacylglycerol kinase-like"/>
    <property type="match status" value="1"/>
</dbReference>
<dbReference type="Gene3D" id="2.60.200.40">
    <property type="match status" value="1"/>
</dbReference>
<evidence type="ECO:0000313" key="4">
    <source>
        <dbReference type="EnsemblMetazoa" id="KAF7493524.1"/>
    </source>
</evidence>
<dbReference type="Pfam" id="PF19280">
    <property type="entry name" value="CERK_C"/>
    <property type="match status" value="1"/>
</dbReference>
<dbReference type="Pfam" id="PF00781">
    <property type="entry name" value="DAGK_cat"/>
    <property type="match status" value="1"/>
</dbReference>
<protein>
    <submittedName>
        <fullName evidence="3">Ceramide kinase</fullName>
    </submittedName>
</protein>
<reference evidence="3" key="2">
    <citation type="submission" date="2020-01" db="EMBL/GenBank/DDBJ databases">
        <authorList>
            <person name="Korhonen P.K.K."/>
            <person name="Guangxu M.G."/>
            <person name="Wang T.W."/>
            <person name="Stroehlein A.J.S."/>
            <person name="Young N.D."/>
            <person name="Ang C.-S.A."/>
            <person name="Fernando D.W.F."/>
            <person name="Lu H.L."/>
            <person name="Taylor S.T."/>
            <person name="Ehtesham M.E.M."/>
            <person name="Najaraj S.H.N."/>
            <person name="Harsha G.H.G."/>
            <person name="Madugundu A.M."/>
            <person name="Renuse S.R."/>
            <person name="Holt D.H."/>
            <person name="Pandey A.P."/>
            <person name="Papenfuss A.P."/>
            <person name="Gasser R.B.G."/>
            <person name="Fischer K.F."/>
        </authorList>
    </citation>
    <scope>NUCLEOTIDE SEQUENCE</scope>
    <source>
        <strain evidence="3">SSS_KF_BRIS2020</strain>
    </source>
</reference>
<dbReference type="GO" id="GO:0001729">
    <property type="term" value="F:ceramide kinase activity"/>
    <property type="evidence" value="ECO:0007669"/>
    <property type="project" value="TreeGrafter"/>
</dbReference>
<dbReference type="SMART" id="SM00046">
    <property type="entry name" value="DAGKc"/>
    <property type="match status" value="1"/>
</dbReference>
<dbReference type="OrthoDB" id="530923at2759"/>
<reference evidence="5" key="1">
    <citation type="journal article" date="2020" name="PLoS Negl. Trop. Dis.">
        <title>High-quality nuclear genome for Sarcoptes scabiei-A critical resource for a neglected parasite.</title>
        <authorList>
            <person name="Korhonen P.K."/>
            <person name="Gasser R.B."/>
            <person name="Ma G."/>
            <person name="Wang T."/>
            <person name="Stroehlein A.J."/>
            <person name="Young N.D."/>
            <person name="Ang C.S."/>
            <person name="Fernando D.D."/>
            <person name="Lu H.C."/>
            <person name="Taylor S."/>
            <person name="Reynolds S.L."/>
            <person name="Mofiz E."/>
            <person name="Najaraj S.H."/>
            <person name="Gowda H."/>
            <person name="Madugundu A."/>
            <person name="Renuse S."/>
            <person name="Holt D."/>
            <person name="Pandey A."/>
            <person name="Papenfuss A.T."/>
            <person name="Fischer K."/>
        </authorList>
    </citation>
    <scope>NUCLEOTIDE SEQUENCE [LARGE SCALE GENOMIC DNA]</scope>
</reference>
<dbReference type="Gene3D" id="3.40.50.10330">
    <property type="entry name" value="Probable inorganic polyphosphate/atp-NAD kinase, domain 1"/>
    <property type="match status" value="1"/>
</dbReference>
<dbReference type="PANTHER" id="PTHR12358">
    <property type="entry name" value="SPHINGOSINE KINASE"/>
    <property type="match status" value="1"/>
</dbReference>
<dbReference type="Proteomes" id="UP000070412">
    <property type="component" value="Unassembled WGS sequence"/>
</dbReference>
<dbReference type="InterPro" id="IPR017438">
    <property type="entry name" value="ATP-NAD_kinase_N"/>
</dbReference>